<keyword evidence="1" id="KW-0805">Transcription regulation</keyword>
<keyword evidence="6" id="KW-1185">Reference proteome</keyword>
<dbReference type="PANTHER" id="PTHR30146">
    <property type="entry name" value="LACI-RELATED TRANSCRIPTIONAL REPRESSOR"/>
    <property type="match status" value="1"/>
</dbReference>
<dbReference type="SUPFAM" id="SSF47413">
    <property type="entry name" value="lambda repressor-like DNA-binding domains"/>
    <property type="match status" value="1"/>
</dbReference>
<dbReference type="OrthoDB" id="7912369at2"/>
<dbReference type="Pfam" id="PF00356">
    <property type="entry name" value="LacI"/>
    <property type="match status" value="1"/>
</dbReference>
<dbReference type="Pfam" id="PF13377">
    <property type="entry name" value="Peripla_BP_3"/>
    <property type="match status" value="1"/>
</dbReference>
<feature type="domain" description="HTH lacI-type" evidence="4">
    <location>
        <begin position="11"/>
        <end position="67"/>
    </location>
</feature>
<reference evidence="5 6" key="1">
    <citation type="submission" date="2017-12" db="EMBL/GenBank/DDBJ databases">
        <title>Anaerobic carbon monoxide metabolism by Pleomorphomonas carboxyditropha sp. nov., a new mesophilic hydrogenogenic carboxidotroph.</title>
        <authorList>
            <person name="Esquivel-Elizondo S."/>
            <person name="Krajmalnik-Brown R."/>
        </authorList>
    </citation>
    <scope>NUCLEOTIDE SEQUENCE [LARGE SCALE GENOMIC DNA]</scope>
    <source>
        <strain evidence="5 6">R5-392</strain>
    </source>
</reference>
<evidence type="ECO:0000256" key="3">
    <source>
        <dbReference type="ARBA" id="ARBA00023163"/>
    </source>
</evidence>
<evidence type="ECO:0000259" key="4">
    <source>
        <dbReference type="PROSITE" id="PS50932"/>
    </source>
</evidence>
<dbReference type="SUPFAM" id="SSF53822">
    <property type="entry name" value="Periplasmic binding protein-like I"/>
    <property type="match status" value="1"/>
</dbReference>
<comment type="caution">
    <text evidence="5">The sequence shown here is derived from an EMBL/GenBank/DDBJ whole genome shotgun (WGS) entry which is preliminary data.</text>
</comment>
<dbReference type="EMBL" id="PJNW01000004">
    <property type="protein sequence ID" value="PKR89730.1"/>
    <property type="molecule type" value="Genomic_DNA"/>
</dbReference>
<dbReference type="InterPro" id="IPR000843">
    <property type="entry name" value="HTH_LacI"/>
</dbReference>
<evidence type="ECO:0000256" key="1">
    <source>
        <dbReference type="ARBA" id="ARBA00023015"/>
    </source>
</evidence>
<proteinExistence type="predicted"/>
<dbReference type="InterPro" id="IPR046335">
    <property type="entry name" value="LacI/GalR-like_sensor"/>
</dbReference>
<dbReference type="CDD" id="cd01392">
    <property type="entry name" value="HTH_LacI"/>
    <property type="match status" value="1"/>
</dbReference>
<evidence type="ECO:0000313" key="5">
    <source>
        <dbReference type="EMBL" id="PKR89730.1"/>
    </source>
</evidence>
<dbReference type="Proteomes" id="UP000233491">
    <property type="component" value="Unassembled WGS sequence"/>
</dbReference>
<gene>
    <name evidence="5" type="ORF">CXZ10_07470</name>
</gene>
<sequence length="339" mass="36430">MAGNDRTTPLVTSRDVAREANVSQSTVSLVLNGKAEGRVAPATRELIKATAARLGYRPNVSAQMLRTGVGKTLAFAVPDIQQPFFGEVLVAAEVAARERGYSVLLVDTTTDPLWSERLVGMIRSRMIAGCITYTPDAEAEAKFADVADRVVMVESETPGRSGVDLTIASAMKSVVGHLAELGHRRIGHFAALYPKLTFRSRRAAFLAEMERIGLASDTRWHAASTFEVEVATEAAKELIASGVTAIACDDDLLAGAAYRAARQLGLSIPGDLSVVGFNDVELARLLHPELTTVRIPADRLGREAVGRLLDRLEGKAVRPHPTLIDLSLIVRQSTARPGR</sequence>
<name>A0A2N3LYN1_9HYPH</name>
<dbReference type="SMART" id="SM00354">
    <property type="entry name" value="HTH_LACI"/>
    <property type="match status" value="1"/>
</dbReference>
<dbReference type="CDD" id="cd06267">
    <property type="entry name" value="PBP1_LacI_sugar_binding-like"/>
    <property type="match status" value="1"/>
</dbReference>
<evidence type="ECO:0000256" key="2">
    <source>
        <dbReference type="ARBA" id="ARBA00023125"/>
    </source>
</evidence>
<dbReference type="Gene3D" id="1.10.260.40">
    <property type="entry name" value="lambda repressor-like DNA-binding domains"/>
    <property type="match status" value="1"/>
</dbReference>
<dbReference type="PANTHER" id="PTHR30146:SF138">
    <property type="entry name" value="TRANSCRIPTIONAL REGULATORY PROTEIN"/>
    <property type="match status" value="1"/>
</dbReference>
<dbReference type="InterPro" id="IPR010982">
    <property type="entry name" value="Lambda_DNA-bd_dom_sf"/>
</dbReference>
<dbReference type="InterPro" id="IPR028082">
    <property type="entry name" value="Peripla_BP_I"/>
</dbReference>
<dbReference type="GO" id="GO:0000976">
    <property type="term" value="F:transcription cis-regulatory region binding"/>
    <property type="evidence" value="ECO:0007669"/>
    <property type="project" value="TreeGrafter"/>
</dbReference>
<dbReference type="Gene3D" id="3.40.50.2300">
    <property type="match status" value="2"/>
</dbReference>
<organism evidence="5 6">
    <name type="scientific">Pleomorphomonas diazotrophica</name>
    <dbReference type="NCBI Taxonomy" id="1166257"/>
    <lineage>
        <taxon>Bacteria</taxon>
        <taxon>Pseudomonadati</taxon>
        <taxon>Pseudomonadota</taxon>
        <taxon>Alphaproteobacteria</taxon>
        <taxon>Hyphomicrobiales</taxon>
        <taxon>Pleomorphomonadaceae</taxon>
        <taxon>Pleomorphomonas</taxon>
    </lineage>
</organism>
<dbReference type="GO" id="GO:0003700">
    <property type="term" value="F:DNA-binding transcription factor activity"/>
    <property type="evidence" value="ECO:0007669"/>
    <property type="project" value="TreeGrafter"/>
</dbReference>
<evidence type="ECO:0000313" key="6">
    <source>
        <dbReference type="Proteomes" id="UP000233491"/>
    </source>
</evidence>
<protein>
    <submittedName>
        <fullName evidence="5">LacI family transcriptional regulator</fullName>
    </submittedName>
</protein>
<keyword evidence="3" id="KW-0804">Transcription</keyword>
<dbReference type="AlphaFoldDB" id="A0A2N3LYN1"/>
<dbReference type="PROSITE" id="PS50932">
    <property type="entry name" value="HTH_LACI_2"/>
    <property type="match status" value="1"/>
</dbReference>
<accession>A0A2N3LYN1</accession>
<keyword evidence="2" id="KW-0238">DNA-binding</keyword>